<organism evidence="1 2">
    <name type="scientific">Chaetomium tenue</name>
    <dbReference type="NCBI Taxonomy" id="1854479"/>
    <lineage>
        <taxon>Eukaryota</taxon>
        <taxon>Fungi</taxon>
        <taxon>Dikarya</taxon>
        <taxon>Ascomycota</taxon>
        <taxon>Pezizomycotina</taxon>
        <taxon>Sordariomycetes</taxon>
        <taxon>Sordariomycetidae</taxon>
        <taxon>Sordariales</taxon>
        <taxon>Chaetomiaceae</taxon>
        <taxon>Chaetomium</taxon>
    </lineage>
</organism>
<keyword evidence="2" id="KW-1185">Reference proteome</keyword>
<evidence type="ECO:0000313" key="2">
    <source>
        <dbReference type="Proteomes" id="UP000724584"/>
    </source>
</evidence>
<reference evidence="1 2" key="1">
    <citation type="journal article" date="2021" name="Nat. Commun.">
        <title>Genetic determinants of endophytism in the Arabidopsis root mycobiome.</title>
        <authorList>
            <person name="Mesny F."/>
            <person name="Miyauchi S."/>
            <person name="Thiergart T."/>
            <person name="Pickel B."/>
            <person name="Atanasova L."/>
            <person name="Karlsson M."/>
            <person name="Huettel B."/>
            <person name="Barry K.W."/>
            <person name="Haridas S."/>
            <person name="Chen C."/>
            <person name="Bauer D."/>
            <person name="Andreopoulos W."/>
            <person name="Pangilinan J."/>
            <person name="LaButti K."/>
            <person name="Riley R."/>
            <person name="Lipzen A."/>
            <person name="Clum A."/>
            <person name="Drula E."/>
            <person name="Henrissat B."/>
            <person name="Kohler A."/>
            <person name="Grigoriev I.V."/>
            <person name="Martin F.M."/>
            <person name="Hacquard S."/>
        </authorList>
    </citation>
    <scope>NUCLEOTIDE SEQUENCE [LARGE SCALE GENOMIC DNA]</scope>
    <source>
        <strain evidence="1 2">MPI-SDFR-AT-0079</strain>
    </source>
</reference>
<gene>
    <name evidence="1" type="ORF">F5144DRAFT_368892</name>
</gene>
<dbReference type="EMBL" id="JAGIZQ010000006">
    <property type="protein sequence ID" value="KAH6623665.1"/>
    <property type="molecule type" value="Genomic_DNA"/>
</dbReference>
<comment type="caution">
    <text evidence="1">The sequence shown here is derived from an EMBL/GenBank/DDBJ whole genome shotgun (WGS) entry which is preliminary data.</text>
</comment>
<sequence>MEPFPTSVLQVLIEVFATTTKICTRGRSTRAHALGFVTDLHGRLLLRASFLP</sequence>
<name>A0ACB7P291_9PEZI</name>
<evidence type="ECO:0000313" key="1">
    <source>
        <dbReference type="EMBL" id="KAH6623665.1"/>
    </source>
</evidence>
<protein>
    <submittedName>
        <fullName evidence="1">Uncharacterized protein</fullName>
    </submittedName>
</protein>
<dbReference type="Proteomes" id="UP000724584">
    <property type="component" value="Unassembled WGS sequence"/>
</dbReference>
<proteinExistence type="predicted"/>
<accession>A0ACB7P291</accession>